<evidence type="ECO:0000256" key="1">
    <source>
        <dbReference type="SAM" id="Phobius"/>
    </source>
</evidence>
<dbReference type="EMBL" id="JAVRBK010000002">
    <property type="protein sequence ID" value="KAK5648058.1"/>
    <property type="molecule type" value="Genomic_DNA"/>
</dbReference>
<organism evidence="2 3">
    <name type="scientific">Pyrocoelia pectoralis</name>
    <dbReference type="NCBI Taxonomy" id="417401"/>
    <lineage>
        <taxon>Eukaryota</taxon>
        <taxon>Metazoa</taxon>
        <taxon>Ecdysozoa</taxon>
        <taxon>Arthropoda</taxon>
        <taxon>Hexapoda</taxon>
        <taxon>Insecta</taxon>
        <taxon>Pterygota</taxon>
        <taxon>Neoptera</taxon>
        <taxon>Endopterygota</taxon>
        <taxon>Coleoptera</taxon>
        <taxon>Polyphaga</taxon>
        <taxon>Elateriformia</taxon>
        <taxon>Elateroidea</taxon>
        <taxon>Lampyridae</taxon>
        <taxon>Lampyrinae</taxon>
        <taxon>Pyrocoelia</taxon>
    </lineage>
</organism>
<proteinExistence type="predicted"/>
<reference evidence="2 3" key="1">
    <citation type="journal article" date="2024" name="Insects">
        <title>An Improved Chromosome-Level Genome Assembly of the Firefly Pyrocoelia pectoralis.</title>
        <authorList>
            <person name="Fu X."/>
            <person name="Meyer-Rochow V.B."/>
            <person name="Ballantyne L."/>
            <person name="Zhu X."/>
        </authorList>
    </citation>
    <scope>NUCLEOTIDE SEQUENCE [LARGE SCALE GENOMIC DNA]</scope>
    <source>
        <strain evidence="2">XCY_ONT2</strain>
    </source>
</reference>
<evidence type="ECO:0000313" key="2">
    <source>
        <dbReference type="EMBL" id="KAK5648058.1"/>
    </source>
</evidence>
<feature type="transmembrane region" description="Helical" evidence="1">
    <location>
        <begin position="21"/>
        <end position="41"/>
    </location>
</feature>
<protein>
    <submittedName>
        <fullName evidence="2">Uncharacterized protein</fullName>
    </submittedName>
</protein>
<accession>A0AAN7VPU0</accession>
<dbReference type="AlphaFoldDB" id="A0AAN7VPU0"/>
<gene>
    <name evidence="2" type="ORF">RI129_002950</name>
</gene>
<keyword evidence="1" id="KW-0472">Membrane</keyword>
<keyword evidence="1" id="KW-0812">Transmembrane</keyword>
<keyword evidence="3" id="KW-1185">Reference proteome</keyword>
<dbReference type="Proteomes" id="UP001329430">
    <property type="component" value="Chromosome 2"/>
</dbReference>
<feature type="non-terminal residue" evidence="2">
    <location>
        <position position="1"/>
    </location>
</feature>
<comment type="caution">
    <text evidence="2">The sequence shown here is derived from an EMBL/GenBank/DDBJ whole genome shotgun (WGS) entry which is preliminary data.</text>
</comment>
<sequence length="56" mass="6485">TLVTTVIGRHPSIYNPLRSNCTILTFSTVSCYIAYAFQLYYTVHWKYLHKLGNMLA</sequence>
<keyword evidence="1" id="KW-1133">Transmembrane helix</keyword>
<name>A0AAN7VPU0_9COLE</name>
<evidence type="ECO:0000313" key="3">
    <source>
        <dbReference type="Proteomes" id="UP001329430"/>
    </source>
</evidence>